<keyword evidence="2" id="KW-1185">Reference proteome</keyword>
<dbReference type="EMBL" id="KV440971">
    <property type="protein sequence ID" value="OAD81109.1"/>
    <property type="molecule type" value="Genomic_DNA"/>
</dbReference>
<dbReference type="AlphaFoldDB" id="A0A167R8N8"/>
<name>A0A167R8N8_PHYB8</name>
<dbReference type="InParanoid" id="A0A167R8N8"/>
<dbReference type="RefSeq" id="XP_018299149.1">
    <property type="nucleotide sequence ID" value="XM_018430044.1"/>
</dbReference>
<evidence type="ECO:0000313" key="2">
    <source>
        <dbReference type="Proteomes" id="UP000077315"/>
    </source>
</evidence>
<sequence>MVVASSSPTPSNVPHNADNLKLMTMPLPVNKLWNSLGFPVSSRSKTALKIDLLSTNSPKRSWTTWSTLPINDSTQTSLNSPRTPLHITEKIGQKEEQSTKSLLHSLKDADKLRTAASLATEIFDDIKVMVDGKHSSQDMLKNILEKTRCLTIFGYVTAQNADEDTKELVMRSLNLPSKVKYLENEEDEGDRELVLSSNMVKKIHQYDYEESILKAATQPHSGNANGYQCGEYNKRGQSFHQGQGFHNRYQQLTQLHNHTSDCTSLLGSLFSASERDPTGGYLGRFLKKVVKEGSQIQWTRPPRPWRNKPFSLLEVRALQNGRCFHTEINDTSRRFIDKNRPEGCLCSGSYSLRVLPFSHLPTQEYTGHPPADIVGIYNQLENERFNTLDETRLLGVHVQHEENNVNHTKNKIEQARVSSPTSHISNQDLSVDYFFIGEDYIYDSSNWGCVAQDQIFAIRFTESIADKFSKMGSTAQDDNQSKRGSSMVVYIGRNQERITHTATTRSTAKCHSEFLTILFAVKLHASKNRNSTIQIFLNNITVIKYASKLMGTASAILQRIVLEIKEITCKVQIHLKKLPQRFSNDITTKWGRMSMDMFAAHHNNRLPGQSKVGGSGDIRLVSTTLVANNQVPSVDLCQYNINAMVNFLMAHQKDLTQYLNLMRSAVALVFRVLWPDKPNLMMQEPIAAFFMAKHKSEIKPPSCNQDKIWSLKSVLQLLNSWDLTDDLSLTQLQQKTVMLLCLATMWCPQSNIEIKLLAREPKEDFWLIIPKEHILFLTYLDTEKLSTSIKLATIANIVRNTLIQCDVSTTIFNSHSTRAATSTAAVQGCIDIVAINANPRETTFPDRRRRFQVGDNILILPDHKS</sequence>
<evidence type="ECO:0000313" key="1">
    <source>
        <dbReference type="EMBL" id="OAD81109.1"/>
    </source>
</evidence>
<dbReference type="Proteomes" id="UP000077315">
    <property type="component" value="Unassembled WGS sequence"/>
</dbReference>
<dbReference type="OrthoDB" id="2205097at2759"/>
<protein>
    <submittedName>
        <fullName evidence="1">Uncharacterized protein</fullName>
    </submittedName>
</protein>
<accession>A0A167R8N8</accession>
<dbReference type="VEuPathDB" id="FungiDB:PHYBLDRAFT_138656"/>
<dbReference type="GeneID" id="28990950"/>
<proteinExistence type="predicted"/>
<gene>
    <name evidence="1" type="ORF">PHYBLDRAFT_138656</name>
</gene>
<organism evidence="1 2">
    <name type="scientific">Phycomyces blakesleeanus (strain ATCC 8743b / DSM 1359 / FGSC 10004 / NBRC 33097 / NRRL 1555)</name>
    <dbReference type="NCBI Taxonomy" id="763407"/>
    <lineage>
        <taxon>Eukaryota</taxon>
        <taxon>Fungi</taxon>
        <taxon>Fungi incertae sedis</taxon>
        <taxon>Mucoromycota</taxon>
        <taxon>Mucoromycotina</taxon>
        <taxon>Mucoromycetes</taxon>
        <taxon>Mucorales</taxon>
        <taxon>Phycomycetaceae</taxon>
        <taxon>Phycomyces</taxon>
    </lineage>
</organism>
<reference evidence="2" key="1">
    <citation type="submission" date="2015-06" db="EMBL/GenBank/DDBJ databases">
        <title>Expansion of signal transduction pathways in fungi by whole-genome duplication.</title>
        <authorList>
            <consortium name="DOE Joint Genome Institute"/>
            <person name="Corrochano L.M."/>
            <person name="Kuo A."/>
            <person name="Marcet-Houben M."/>
            <person name="Polaino S."/>
            <person name="Salamov A."/>
            <person name="Villalobos J.M."/>
            <person name="Alvarez M.I."/>
            <person name="Avalos J."/>
            <person name="Benito E.P."/>
            <person name="Benoit I."/>
            <person name="Burger G."/>
            <person name="Camino L.P."/>
            <person name="Canovas D."/>
            <person name="Cerda-Olmedo E."/>
            <person name="Cheng J.-F."/>
            <person name="Dominguez A."/>
            <person name="Elias M."/>
            <person name="Eslava A.P."/>
            <person name="Glaser F."/>
            <person name="Grimwood J."/>
            <person name="Gutierrez G."/>
            <person name="Heitman J."/>
            <person name="Henrissat B."/>
            <person name="Iturriaga E.A."/>
            <person name="Lang B.F."/>
            <person name="Lavin J.L."/>
            <person name="Lee S."/>
            <person name="Li W."/>
            <person name="Lindquist E."/>
            <person name="Lopez-Garcia S."/>
            <person name="Luque E.M."/>
            <person name="Marcos A.T."/>
            <person name="Martin J."/>
            <person name="McCluskey K."/>
            <person name="Medina H.R."/>
            <person name="Miralles-Duran A."/>
            <person name="Miyazaki A."/>
            <person name="Munoz-Torres E."/>
            <person name="Oguiza J.A."/>
            <person name="Ohm R."/>
            <person name="Olmedo M."/>
            <person name="Orejas M."/>
            <person name="Ortiz-Castellanos L."/>
            <person name="Pisabarro A.G."/>
            <person name="Rodriguez-Romero J."/>
            <person name="Ruiz-Herrera J."/>
            <person name="Ruiz-Vazquez R."/>
            <person name="Sanz C."/>
            <person name="Schackwitz W."/>
            <person name="Schmutz J."/>
            <person name="Shahriari M."/>
            <person name="Shelest E."/>
            <person name="Silva-Franco F."/>
            <person name="Soanes D."/>
            <person name="Syed K."/>
            <person name="Tagua V.G."/>
            <person name="Talbot N.J."/>
            <person name="Thon M."/>
            <person name="De vries R.P."/>
            <person name="Wiebenga A."/>
            <person name="Yadav J.S."/>
            <person name="Braun E.L."/>
            <person name="Baker S."/>
            <person name="Garre V."/>
            <person name="Horwitz B."/>
            <person name="Torres-Martinez S."/>
            <person name="Idnurm A."/>
            <person name="Herrera-Estrella A."/>
            <person name="Gabaldon T."/>
            <person name="Grigoriev I.V."/>
        </authorList>
    </citation>
    <scope>NUCLEOTIDE SEQUENCE [LARGE SCALE GENOMIC DNA]</scope>
    <source>
        <strain evidence="2">NRRL 1555(-)</strain>
    </source>
</reference>